<gene>
    <name evidence="4" type="ORF">SYNPS1DRAFT_21657</name>
</gene>
<dbReference type="Gene3D" id="1.10.8.80">
    <property type="entry name" value="Magnesium chelatase subunit I, C-Terminal domain"/>
    <property type="match status" value="1"/>
</dbReference>
<dbReference type="Pfam" id="PF17863">
    <property type="entry name" value="AAA_lid_2"/>
    <property type="match status" value="1"/>
</dbReference>
<dbReference type="AlphaFoldDB" id="A0A4P9Z2J3"/>
<dbReference type="OrthoDB" id="5582146at2759"/>
<protein>
    <recommendedName>
        <fullName evidence="1">magnesium chelatase</fullName>
        <ecNumber evidence="1">6.6.1.1</ecNumber>
    </recommendedName>
</protein>
<organism evidence="4 5">
    <name type="scientific">Syncephalis pseudoplumigaleata</name>
    <dbReference type="NCBI Taxonomy" id="1712513"/>
    <lineage>
        <taxon>Eukaryota</taxon>
        <taxon>Fungi</taxon>
        <taxon>Fungi incertae sedis</taxon>
        <taxon>Zoopagomycota</taxon>
        <taxon>Zoopagomycotina</taxon>
        <taxon>Zoopagomycetes</taxon>
        <taxon>Zoopagales</taxon>
        <taxon>Piptocephalidaceae</taxon>
        <taxon>Syncephalis</taxon>
    </lineage>
</organism>
<evidence type="ECO:0000256" key="2">
    <source>
        <dbReference type="ARBA" id="ARBA00023444"/>
    </source>
</evidence>
<evidence type="ECO:0000313" key="5">
    <source>
        <dbReference type="Proteomes" id="UP000278143"/>
    </source>
</evidence>
<evidence type="ECO:0000313" key="4">
    <source>
        <dbReference type="EMBL" id="RKP26616.1"/>
    </source>
</evidence>
<evidence type="ECO:0000256" key="1">
    <source>
        <dbReference type="ARBA" id="ARBA00012825"/>
    </source>
</evidence>
<reference evidence="5" key="1">
    <citation type="journal article" date="2018" name="Nat. Microbiol.">
        <title>Leveraging single-cell genomics to expand the fungal tree of life.</title>
        <authorList>
            <person name="Ahrendt S.R."/>
            <person name="Quandt C.A."/>
            <person name="Ciobanu D."/>
            <person name="Clum A."/>
            <person name="Salamov A."/>
            <person name="Andreopoulos B."/>
            <person name="Cheng J.F."/>
            <person name="Woyke T."/>
            <person name="Pelin A."/>
            <person name="Henrissat B."/>
            <person name="Reynolds N.K."/>
            <person name="Benny G.L."/>
            <person name="Smith M.E."/>
            <person name="James T.Y."/>
            <person name="Grigoriev I.V."/>
        </authorList>
    </citation>
    <scope>NUCLEOTIDE SEQUENCE [LARGE SCALE GENOMIC DNA]</scope>
    <source>
        <strain evidence="5">Benny S71-1</strain>
    </source>
</reference>
<proteinExistence type="predicted"/>
<dbReference type="GO" id="GO:0016851">
    <property type="term" value="F:magnesium chelatase activity"/>
    <property type="evidence" value="ECO:0007669"/>
    <property type="project" value="UniProtKB-EC"/>
</dbReference>
<dbReference type="Proteomes" id="UP000278143">
    <property type="component" value="Unassembled WGS sequence"/>
</dbReference>
<feature type="domain" description="ChlI/MoxR AAA lid" evidence="3">
    <location>
        <begin position="74"/>
        <end position="144"/>
    </location>
</feature>
<keyword evidence="5" id="KW-1185">Reference proteome</keyword>
<dbReference type="EMBL" id="KZ989376">
    <property type="protein sequence ID" value="RKP26616.1"/>
    <property type="molecule type" value="Genomic_DNA"/>
</dbReference>
<name>A0A4P9Z2J3_9FUNG</name>
<sequence length="152" mass="17018">MSESTFETSMVLLLIGSVFIAATSFEHRRNVQRQTLAHQLAIDIEPEIRELTEQYANMPIGASVSRYIRDIVTATRNHHAVDAGITARSILDLESVIRALATLYGRGFVTPELAMIATEKVFTHRLRLRDGARYESAEEIIADILRAIKPPV</sequence>
<accession>A0A4P9Z2J3</accession>
<dbReference type="EC" id="6.6.1.1" evidence="1"/>
<evidence type="ECO:0000259" key="3">
    <source>
        <dbReference type="Pfam" id="PF17863"/>
    </source>
</evidence>
<dbReference type="InterPro" id="IPR041628">
    <property type="entry name" value="ChlI/MoxR_AAA_lid"/>
</dbReference>
<comment type="pathway">
    <text evidence="2">Porphyrin-containing compound metabolism.</text>
</comment>